<dbReference type="EMBL" id="BART01035399">
    <property type="protein sequence ID" value="GAH14102.1"/>
    <property type="molecule type" value="Genomic_DNA"/>
</dbReference>
<dbReference type="SUPFAM" id="SSF56059">
    <property type="entry name" value="Glutathione synthetase ATP-binding domain-like"/>
    <property type="match status" value="1"/>
</dbReference>
<accession>X1D1S6</accession>
<reference evidence="1" key="1">
    <citation type="journal article" date="2014" name="Front. Microbiol.">
        <title>High frequency of phylogenetically diverse reductive dehalogenase-homologous genes in deep subseafloor sedimentary metagenomes.</title>
        <authorList>
            <person name="Kawai M."/>
            <person name="Futagami T."/>
            <person name="Toyoda A."/>
            <person name="Takaki Y."/>
            <person name="Nishi S."/>
            <person name="Hori S."/>
            <person name="Arai W."/>
            <person name="Tsubouchi T."/>
            <person name="Morono Y."/>
            <person name="Uchiyama I."/>
            <person name="Ito T."/>
            <person name="Fujiyama A."/>
            <person name="Inagaki F."/>
            <person name="Takami H."/>
        </authorList>
    </citation>
    <scope>NUCLEOTIDE SEQUENCE</scope>
    <source>
        <strain evidence="1">Expedition CK06-06</strain>
    </source>
</reference>
<proteinExistence type="predicted"/>
<gene>
    <name evidence="1" type="ORF">S01H4_60147</name>
</gene>
<feature type="non-terminal residue" evidence="1">
    <location>
        <position position="41"/>
    </location>
</feature>
<dbReference type="AlphaFoldDB" id="X1D1S6"/>
<dbReference type="Gene3D" id="3.30.470.20">
    <property type="entry name" value="ATP-grasp fold, B domain"/>
    <property type="match status" value="1"/>
</dbReference>
<comment type="caution">
    <text evidence="1">The sequence shown here is derived from an EMBL/GenBank/DDBJ whole genome shotgun (WGS) entry which is preliminary data.</text>
</comment>
<protein>
    <recommendedName>
        <fullName evidence="2">Carbamoyl-phosphate synthetase large subunit-like ATP-binding domain-containing protein</fullName>
    </recommendedName>
</protein>
<evidence type="ECO:0008006" key="2">
    <source>
        <dbReference type="Google" id="ProtNLM"/>
    </source>
</evidence>
<sequence length="41" mass="4621">MEHIEEAGIHSGDSACVIPPFTLGKKIIEVIKDYTYRMAKE</sequence>
<evidence type="ECO:0000313" key="1">
    <source>
        <dbReference type="EMBL" id="GAH14102.1"/>
    </source>
</evidence>
<name>X1D1S6_9ZZZZ</name>
<organism evidence="1">
    <name type="scientific">marine sediment metagenome</name>
    <dbReference type="NCBI Taxonomy" id="412755"/>
    <lineage>
        <taxon>unclassified sequences</taxon>
        <taxon>metagenomes</taxon>
        <taxon>ecological metagenomes</taxon>
    </lineage>
</organism>